<comment type="subcellular location">
    <subcellularLocation>
        <location evidence="1">Cell inner membrane</location>
        <topology evidence="1">Single-pass membrane protein</topology>
        <orientation evidence="1">Periplasmic side</orientation>
    </subcellularLocation>
</comment>
<dbReference type="EMBL" id="CP117988">
    <property type="protein sequence ID" value="WDG09577.1"/>
    <property type="molecule type" value="Genomic_DNA"/>
</dbReference>
<protein>
    <submittedName>
        <fullName evidence="7">DsbE family thiol:disulfide interchange protein</fullName>
    </submittedName>
</protein>
<dbReference type="InterPro" id="IPR050553">
    <property type="entry name" value="Thioredoxin_ResA/DsbE_sf"/>
</dbReference>
<dbReference type="Pfam" id="PF08534">
    <property type="entry name" value="Redoxin"/>
    <property type="match status" value="1"/>
</dbReference>
<keyword evidence="5" id="KW-0676">Redox-active center</keyword>
<comment type="similarity">
    <text evidence="2">Belongs to the thioredoxin family. DsbE subfamily.</text>
</comment>
<dbReference type="PROSITE" id="PS51352">
    <property type="entry name" value="THIOREDOXIN_2"/>
    <property type="match status" value="1"/>
</dbReference>
<evidence type="ECO:0000256" key="1">
    <source>
        <dbReference type="ARBA" id="ARBA00004383"/>
    </source>
</evidence>
<keyword evidence="4" id="KW-1015">Disulfide bond</keyword>
<evidence type="ECO:0000256" key="4">
    <source>
        <dbReference type="ARBA" id="ARBA00023157"/>
    </source>
</evidence>
<dbReference type="AlphaFoldDB" id="A0AAQ2Y639"/>
<dbReference type="PANTHER" id="PTHR42852:SF6">
    <property type="entry name" value="THIOL:DISULFIDE INTERCHANGE PROTEIN DSBE"/>
    <property type="match status" value="1"/>
</dbReference>
<dbReference type="GO" id="GO:0030288">
    <property type="term" value="C:outer membrane-bounded periplasmic space"/>
    <property type="evidence" value="ECO:0007669"/>
    <property type="project" value="InterPro"/>
</dbReference>
<dbReference type="NCBIfam" id="TIGR00385">
    <property type="entry name" value="dsbE"/>
    <property type="match status" value="1"/>
</dbReference>
<dbReference type="PANTHER" id="PTHR42852">
    <property type="entry name" value="THIOL:DISULFIDE INTERCHANGE PROTEIN DSBE"/>
    <property type="match status" value="1"/>
</dbReference>
<evidence type="ECO:0000313" key="7">
    <source>
        <dbReference type="EMBL" id="WDG09577.1"/>
    </source>
</evidence>
<dbReference type="Proteomes" id="UP001219537">
    <property type="component" value="Chromosome 1"/>
</dbReference>
<accession>A0AAQ2Y639</accession>
<evidence type="ECO:0000256" key="2">
    <source>
        <dbReference type="ARBA" id="ARBA00007758"/>
    </source>
</evidence>
<dbReference type="InterPro" id="IPR013766">
    <property type="entry name" value="Thioredoxin_domain"/>
</dbReference>
<evidence type="ECO:0000259" key="6">
    <source>
        <dbReference type="PROSITE" id="PS51352"/>
    </source>
</evidence>
<keyword evidence="3" id="KW-0201">Cytochrome c-type biogenesis</keyword>
<organism evidence="7 8">
    <name type="scientific">Vibrio campbellii</name>
    <dbReference type="NCBI Taxonomy" id="680"/>
    <lineage>
        <taxon>Bacteria</taxon>
        <taxon>Pseudomonadati</taxon>
        <taxon>Pseudomonadota</taxon>
        <taxon>Gammaproteobacteria</taxon>
        <taxon>Vibrionales</taxon>
        <taxon>Vibrionaceae</taxon>
        <taxon>Vibrio</taxon>
    </lineage>
</organism>
<proteinExistence type="inferred from homology"/>
<dbReference type="SUPFAM" id="SSF52833">
    <property type="entry name" value="Thioredoxin-like"/>
    <property type="match status" value="1"/>
</dbReference>
<dbReference type="InterPro" id="IPR004799">
    <property type="entry name" value="Periplasmic_diS_OxRdtase_DsbE"/>
</dbReference>
<dbReference type="Gene3D" id="3.40.30.10">
    <property type="entry name" value="Glutaredoxin"/>
    <property type="match status" value="1"/>
</dbReference>
<dbReference type="InterPro" id="IPR036249">
    <property type="entry name" value="Thioredoxin-like_sf"/>
</dbReference>
<dbReference type="GO" id="GO:0005886">
    <property type="term" value="C:plasma membrane"/>
    <property type="evidence" value="ECO:0007669"/>
    <property type="project" value="UniProtKB-SubCell"/>
</dbReference>
<evidence type="ECO:0000313" key="8">
    <source>
        <dbReference type="Proteomes" id="UP001219537"/>
    </source>
</evidence>
<evidence type="ECO:0000256" key="3">
    <source>
        <dbReference type="ARBA" id="ARBA00022748"/>
    </source>
</evidence>
<dbReference type="GO" id="GO:0017004">
    <property type="term" value="P:cytochrome complex assembly"/>
    <property type="evidence" value="ECO:0007669"/>
    <property type="project" value="UniProtKB-KW"/>
</dbReference>
<dbReference type="InterPro" id="IPR013740">
    <property type="entry name" value="Redoxin"/>
</dbReference>
<dbReference type="GO" id="GO:0015036">
    <property type="term" value="F:disulfide oxidoreductase activity"/>
    <property type="evidence" value="ECO:0007669"/>
    <property type="project" value="InterPro"/>
</dbReference>
<gene>
    <name evidence="7" type="ORF">PUN50_06795</name>
</gene>
<reference evidence="7" key="1">
    <citation type="submission" date="2023-02" db="EMBL/GenBank/DDBJ databases">
        <title>Isolation, identification, and genome analysis of Vibrio campbellii in the Penaeus vannamei larvae stage.</title>
        <authorList>
            <person name="Huang T."/>
            <person name="Zhang B."/>
        </authorList>
    </citation>
    <scope>NUCLEOTIDE SEQUENCE</scope>
    <source>
        <strain evidence="7">20220413_1</strain>
    </source>
</reference>
<evidence type="ECO:0000256" key="5">
    <source>
        <dbReference type="ARBA" id="ARBA00023284"/>
    </source>
</evidence>
<sequence>MRSRNSLKLAGLVTAVAVFSAVTAIGLSERPNVELSQQRNLEIPNFSSESLMSGEMISQQLLKSDGYKLLNVWASWCGVCKREHEELLQLSELGVPIVGLNYRDQKQAAREYLSSKRNPYIEVISDPNGKLAVELGVIGTPETYLIDQNGRVLIKYRGELTADKWNDIFSGYLNVSI</sequence>
<feature type="domain" description="Thioredoxin" evidence="6">
    <location>
        <begin position="37"/>
        <end position="174"/>
    </location>
</feature>
<name>A0AAQ2Y639_9VIBR</name>
<dbReference type="RefSeq" id="WP_045369186.1">
    <property type="nucleotide sequence ID" value="NZ_BBKU01000185.1"/>
</dbReference>